<accession>A0A0S4KH58</accession>
<organism evidence="1 2">
    <name type="scientific">Bodo saltans</name>
    <name type="common">Flagellated protozoan</name>
    <dbReference type="NCBI Taxonomy" id="75058"/>
    <lineage>
        <taxon>Eukaryota</taxon>
        <taxon>Discoba</taxon>
        <taxon>Euglenozoa</taxon>
        <taxon>Kinetoplastea</taxon>
        <taxon>Metakinetoplastina</taxon>
        <taxon>Eubodonida</taxon>
        <taxon>Bodonidae</taxon>
        <taxon>Bodo</taxon>
    </lineage>
</organism>
<dbReference type="Proteomes" id="UP000051952">
    <property type="component" value="Unassembled WGS sequence"/>
</dbReference>
<evidence type="ECO:0000313" key="2">
    <source>
        <dbReference type="Proteomes" id="UP000051952"/>
    </source>
</evidence>
<dbReference type="AlphaFoldDB" id="A0A0S4KH58"/>
<gene>
    <name evidence="1" type="ORF">BSAL_83100</name>
</gene>
<evidence type="ECO:0000313" key="1">
    <source>
        <dbReference type="EMBL" id="CUI14288.1"/>
    </source>
</evidence>
<dbReference type="EMBL" id="CYKH01000930">
    <property type="protein sequence ID" value="CUI14288.1"/>
    <property type="molecule type" value="Genomic_DNA"/>
</dbReference>
<proteinExistence type="predicted"/>
<protein>
    <submittedName>
        <fullName evidence="1">Uncharacterized protein</fullName>
    </submittedName>
</protein>
<dbReference type="VEuPathDB" id="TriTrypDB:BSAL_83100"/>
<dbReference type="OrthoDB" id="5946976at2759"/>
<sequence length="75" mass="8250">MIGSTTANLYDYRAGRGGLISQAWTSSKQYIVSECSLNAVRAMQVGNVIGFLGDWAQGAPDPNNLMWLNFFAFTR</sequence>
<keyword evidence="2" id="KW-1185">Reference proteome</keyword>
<reference evidence="2" key="1">
    <citation type="submission" date="2015-09" db="EMBL/GenBank/DDBJ databases">
        <authorList>
            <consortium name="Pathogen Informatics"/>
        </authorList>
    </citation>
    <scope>NUCLEOTIDE SEQUENCE [LARGE SCALE GENOMIC DNA]</scope>
    <source>
        <strain evidence="2">Lake Konstanz</strain>
    </source>
</reference>
<name>A0A0S4KH58_BODSA</name>